<dbReference type="OrthoDB" id="9776116at2"/>
<sequence length="508" mass="52567">MARATAAVRSPVWALAVILVLVCAVAGLVSGRPDTVALAAPFAFLALAGRAGPKSGSTCAVRIVPDRSADAGGPRLRVLLTSSEAGRASDPGRLVVTTLAAPGFPPDAVVLLTGEECPVLVDAPPSGERDVLAYGAASFTADLARPTPFVPAPPVRVSILPPVGPVLARSVSRRLVGLAGTHRSGRPGDGGELRSVGPLQPGDQLRRIDWRATARRSTDQDRLMVRRTFADAEASVLLVVDQAHDLPSSTAHWFVATPPRLAAGSLHVARAAAATVAASYLAVGDRVGLEDLSGTRRALRTAAGARHLEQVRVRLAGTAVVPRRRRRRDPVPPQGAVVVVFSAFLDAEPARLLRLWHAQGHVVAGIDCMPPLDRTETTTAQAEAVRLTLLRRRLLLEGLQDSGIPVIAGVHPGRASGLEDQHPARNPARTNGLGAPGLGTQGPETPGPGTPSGPSSGPGSGRPSGPDRGKLSGPDLGSSFGPDLDTGFRLLARQAARRAGQGSGRRSS</sequence>
<keyword evidence="4" id="KW-1185">Reference proteome</keyword>
<organism evidence="3 4">
    <name type="scientific">Arthrobacter pityocampae</name>
    <dbReference type="NCBI Taxonomy" id="547334"/>
    <lineage>
        <taxon>Bacteria</taxon>
        <taxon>Bacillati</taxon>
        <taxon>Actinomycetota</taxon>
        <taxon>Actinomycetes</taxon>
        <taxon>Micrococcales</taxon>
        <taxon>Micrococcaceae</taxon>
        <taxon>Arthrobacter</taxon>
    </lineage>
</organism>
<feature type="region of interest" description="Disordered" evidence="1">
    <location>
        <begin position="179"/>
        <end position="201"/>
    </location>
</feature>
<dbReference type="RefSeq" id="WP_104119992.1">
    <property type="nucleotide sequence ID" value="NZ_PRKW01000001.1"/>
</dbReference>
<protein>
    <recommendedName>
        <fullName evidence="2">DUF58 domain-containing protein</fullName>
    </recommendedName>
</protein>
<evidence type="ECO:0000259" key="2">
    <source>
        <dbReference type="Pfam" id="PF01882"/>
    </source>
</evidence>
<accession>A0A2S5J1Q8</accession>
<dbReference type="Pfam" id="PF01882">
    <property type="entry name" value="DUF58"/>
    <property type="match status" value="1"/>
</dbReference>
<evidence type="ECO:0000256" key="1">
    <source>
        <dbReference type="SAM" id="MobiDB-lite"/>
    </source>
</evidence>
<dbReference type="InterPro" id="IPR002881">
    <property type="entry name" value="DUF58"/>
</dbReference>
<name>A0A2S5J1Q8_9MICC</name>
<evidence type="ECO:0000313" key="3">
    <source>
        <dbReference type="EMBL" id="PPB50723.1"/>
    </source>
</evidence>
<dbReference type="PANTHER" id="PTHR33608">
    <property type="entry name" value="BLL2464 PROTEIN"/>
    <property type="match status" value="1"/>
</dbReference>
<feature type="domain" description="DUF58" evidence="2">
    <location>
        <begin position="198"/>
        <end position="364"/>
    </location>
</feature>
<comment type="caution">
    <text evidence="3">The sequence shown here is derived from an EMBL/GenBank/DDBJ whole genome shotgun (WGS) entry which is preliminary data.</text>
</comment>
<proteinExistence type="predicted"/>
<dbReference type="PANTHER" id="PTHR33608:SF14">
    <property type="entry name" value="POSSIBLE CONSERVED SECRETED PROTEIN"/>
    <property type="match status" value="1"/>
</dbReference>
<dbReference type="EMBL" id="PRKW01000001">
    <property type="protein sequence ID" value="PPB50723.1"/>
    <property type="molecule type" value="Genomic_DNA"/>
</dbReference>
<feature type="compositionally biased region" description="Low complexity" evidence="1">
    <location>
        <begin position="489"/>
        <end position="508"/>
    </location>
</feature>
<dbReference type="AlphaFoldDB" id="A0A2S5J1Q8"/>
<gene>
    <name evidence="3" type="ORF">C4K88_02275</name>
</gene>
<reference evidence="3 4" key="1">
    <citation type="journal article" date="2014" name="Int. J. Syst. Evol. Microbiol.">
        <title>Arthrobacter pityocampae sp. nov., isolated from Thaumetopoea pityocampa (Lep., Thaumetopoeidae).</title>
        <authorList>
            <person name="Ince I.A."/>
            <person name="Demirbag Z."/>
            <person name="Kati H."/>
        </authorList>
    </citation>
    <scope>NUCLEOTIDE SEQUENCE [LARGE SCALE GENOMIC DNA]</scope>
    <source>
        <strain evidence="3 4">Tp2</strain>
    </source>
</reference>
<dbReference type="Proteomes" id="UP000239297">
    <property type="component" value="Unassembled WGS sequence"/>
</dbReference>
<feature type="region of interest" description="Disordered" evidence="1">
    <location>
        <begin position="414"/>
        <end position="508"/>
    </location>
</feature>
<evidence type="ECO:0000313" key="4">
    <source>
        <dbReference type="Proteomes" id="UP000239297"/>
    </source>
</evidence>